<organism evidence="4 5">
    <name type="scientific">Blastocystis sp. subtype 1 (strain ATCC 50177 / NandII)</name>
    <dbReference type="NCBI Taxonomy" id="478820"/>
    <lineage>
        <taxon>Eukaryota</taxon>
        <taxon>Sar</taxon>
        <taxon>Stramenopiles</taxon>
        <taxon>Bigyra</taxon>
        <taxon>Opalozoa</taxon>
        <taxon>Opalinata</taxon>
        <taxon>Blastocystidae</taxon>
        <taxon>Blastocystis</taxon>
    </lineage>
</organism>
<dbReference type="SMART" id="SM00156">
    <property type="entry name" value="PP2Ac"/>
    <property type="match status" value="1"/>
</dbReference>
<evidence type="ECO:0000259" key="3">
    <source>
        <dbReference type="PROSITE" id="PS00125"/>
    </source>
</evidence>
<feature type="domain" description="Serine/threonine specific protein phosphatases" evidence="3">
    <location>
        <begin position="216"/>
        <end position="221"/>
    </location>
</feature>
<dbReference type="PROSITE" id="PS00125">
    <property type="entry name" value="SER_THR_PHOSPHATASE"/>
    <property type="match status" value="1"/>
</dbReference>
<keyword evidence="1" id="KW-0378">Hydrolase</keyword>
<dbReference type="AlphaFoldDB" id="A0A196SIE3"/>
<dbReference type="PANTHER" id="PTHR11668:SF496">
    <property type="entry name" value="SERINE_THREONINE-PROTEIN PHOSPHATASE"/>
    <property type="match status" value="1"/>
</dbReference>
<feature type="compositionally biased region" description="Basic and acidic residues" evidence="2">
    <location>
        <begin position="1"/>
        <end position="18"/>
    </location>
</feature>
<reference evidence="4 5" key="1">
    <citation type="submission" date="2016-05" db="EMBL/GenBank/DDBJ databases">
        <title>Nuclear genome of Blastocystis sp. subtype 1 NandII.</title>
        <authorList>
            <person name="Gentekaki E."/>
            <person name="Curtis B."/>
            <person name="Stairs C."/>
            <person name="Eme L."/>
            <person name="Herman E."/>
            <person name="Klimes V."/>
            <person name="Arias M.C."/>
            <person name="Elias M."/>
            <person name="Hilliou F."/>
            <person name="Klute M."/>
            <person name="Malik S.-B."/>
            <person name="Pightling A."/>
            <person name="Rachubinski R."/>
            <person name="Salas D."/>
            <person name="Schlacht A."/>
            <person name="Suga H."/>
            <person name="Archibald J."/>
            <person name="Ball S.G."/>
            <person name="Clark G."/>
            <person name="Dacks J."/>
            <person name="Van Der Giezen M."/>
            <person name="Tsaousis A."/>
            <person name="Roger A."/>
        </authorList>
    </citation>
    <scope>NUCLEOTIDE SEQUENCE [LARGE SCALE GENOMIC DNA]</scope>
    <source>
        <strain evidence="5">ATCC 50177 / NandII</strain>
    </source>
</reference>
<dbReference type="InterPro" id="IPR006186">
    <property type="entry name" value="Ser/Thr-sp_prot-phosphatase"/>
</dbReference>
<dbReference type="InterPro" id="IPR050341">
    <property type="entry name" value="PP1_catalytic_subunit"/>
</dbReference>
<dbReference type="EMBL" id="LXWW01000059">
    <property type="protein sequence ID" value="OAO16805.1"/>
    <property type="molecule type" value="Genomic_DNA"/>
</dbReference>
<proteinExistence type="inferred from homology"/>
<keyword evidence="5" id="KW-1185">Reference proteome</keyword>
<sequence length="444" mass="49564">MEFRSDEQIDSEPPRDDGGVCSTGCSNCPNCYHMMREIVELRTELGRLGETEKKKKKSFTIAPTMYTFYRNGLAKRHLARSASMTSSDILSSVDDNDTSYLENIIQQCSYPLPNPFFATSDFVNQYLFMCNEVCHILAAEPRLLRLKSPAYVFGDFHGNMPDLLAFARTMWPLGIHLTPGTFLFLGDYVDRGMFGIEVLCYLFAQKIMLPDKVFLLRGNHEVKVVNGCDHYYGNRCLLGQLKERFAENVAYMLWEETNRVFDYLPLAATIDDVIFCVHGGIPRPVDNSSSANIDIINQIPTPYELLPTQSPGENLLVKQLVTDLLWSDPARSQQEDHLDPNGFGQGERGTGAVCYGQKAIEEFVMNNELSHILRAHEPTASGVSVRKGAKVITIFSTSKDHNCQNAFCGCILVDGENIIAINHPDGTLNDEQAFAVGSSQPALS</sequence>
<dbReference type="EC" id="3.1.3.16" evidence="1"/>
<protein>
    <recommendedName>
        <fullName evidence="1">Serine/threonine-protein phosphatase</fullName>
        <ecNumber evidence="1">3.1.3.16</ecNumber>
    </recommendedName>
</protein>
<dbReference type="STRING" id="478820.A0A196SIE3"/>
<evidence type="ECO:0000256" key="2">
    <source>
        <dbReference type="SAM" id="MobiDB-lite"/>
    </source>
</evidence>
<accession>A0A196SIE3</accession>
<dbReference type="GO" id="GO:0004722">
    <property type="term" value="F:protein serine/threonine phosphatase activity"/>
    <property type="evidence" value="ECO:0007669"/>
    <property type="project" value="UniProtKB-EC"/>
</dbReference>
<dbReference type="Proteomes" id="UP000078348">
    <property type="component" value="Unassembled WGS sequence"/>
</dbReference>
<dbReference type="Gene3D" id="3.60.21.10">
    <property type="match status" value="1"/>
</dbReference>
<comment type="caution">
    <text evidence="4">The sequence shown here is derived from an EMBL/GenBank/DDBJ whole genome shotgun (WGS) entry which is preliminary data.</text>
</comment>
<dbReference type="InterPro" id="IPR029052">
    <property type="entry name" value="Metallo-depent_PP-like"/>
</dbReference>
<dbReference type="PANTHER" id="PTHR11668">
    <property type="entry name" value="SERINE/THREONINE PROTEIN PHOSPHATASE"/>
    <property type="match status" value="1"/>
</dbReference>
<dbReference type="PRINTS" id="PR00114">
    <property type="entry name" value="STPHPHTASE"/>
</dbReference>
<comment type="catalytic activity">
    <reaction evidence="1">
        <text>O-phospho-L-threonyl-[protein] + H2O = L-threonyl-[protein] + phosphate</text>
        <dbReference type="Rhea" id="RHEA:47004"/>
        <dbReference type="Rhea" id="RHEA-COMP:11060"/>
        <dbReference type="Rhea" id="RHEA-COMP:11605"/>
        <dbReference type="ChEBI" id="CHEBI:15377"/>
        <dbReference type="ChEBI" id="CHEBI:30013"/>
        <dbReference type="ChEBI" id="CHEBI:43474"/>
        <dbReference type="ChEBI" id="CHEBI:61977"/>
        <dbReference type="EC" id="3.1.3.16"/>
    </reaction>
</comment>
<feature type="region of interest" description="Disordered" evidence="2">
    <location>
        <begin position="1"/>
        <end position="20"/>
    </location>
</feature>
<evidence type="ECO:0000313" key="4">
    <source>
        <dbReference type="EMBL" id="OAO16805.1"/>
    </source>
</evidence>
<dbReference type="GO" id="GO:0005737">
    <property type="term" value="C:cytoplasm"/>
    <property type="evidence" value="ECO:0007669"/>
    <property type="project" value="TreeGrafter"/>
</dbReference>
<dbReference type="GO" id="GO:0005634">
    <property type="term" value="C:nucleus"/>
    <property type="evidence" value="ECO:0007669"/>
    <property type="project" value="TreeGrafter"/>
</dbReference>
<evidence type="ECO:0000256" key="1">
    <source>
        <dbReference type="RuleBase" id="RU004273"/>
    </source>
</evidence>
<dbReference type="CDD" id="cd00144">
    <property type="entry name" value="MPP_PPP_family"/>
    <property type="match status" value="1"/>
</dbReference>
<gene>
    <name evidence="4" type="ORF">AV274_1470</name>
</gene>
<dbReference type="InterPro" id="IPR004843">
    <property type="entry name" value="Calcineurin-like_PHP"/>
</dbReference>
<dbReference type="Pfam" id="PF00149">
    <property type="entry name" value="Metallophos"/>
    <property type="match status" value="1"/>
</dbReference>
<dbReference type="OrthoDB" id="256429at2759"/>
<evidence type="ECO:0000313" key="5">
    <source>
        <dbReference type="Proteomes" id="UP000078348"/>
    </source>
</evidence>
<comment type="similarity">
    <text evidence="1">Belongs to the PPP phosphatase family.</text>
</comment>
<name>A0A196SIE3_BLAHN</name>
<dbReference type="SUPFAM" id="SSF56300">
    <property type="entry name" value="Metallo-dependent phosphatases"/>
    <property type="match status" value="1"/>
</dbReference>